<organism evidence="1 2">
    <name type="scientific">Sphingobacterium gobiense</name>
    <dbReference type="NCBI Taxonomy" id="1382456"/>
    <lineage>
        <taxon>Bacteria</taxon>
        <taxon>Pseudomonadati</taxon>
        <taxon>Bacteroidota</taxon>
        <taxon>Sphingobacteriia</taxon>
        <taxon>Sphingobacteriales</taxon>
        <taxon>Sphingobacteriaceae</taxon>
        <taxon>Sphingobacterium</taxon>
    </lineage>
</organism>
<gene>
    <name evidence="1" type="ORF">C5749_11275</name>
</gene>
<dbReference type="OrthoDB" id="710913at2"/>
<dbReference type="AlphaFoldDB" id="A0A2S9JM46"/>
<accession>A0A2S9JM46</accession>
<dbReference type="RefSeq" id="WP_105726088.1">
    <property type="nucleotide sequence ID" value="NZ_PVBS01000002.1"/>
</dbReference>
<evidence type="ECO:0000313" key="1">
    <source>
        <dbReference type="EMBL" id="PRD54069.1"/>
    </source>
</evidence>
<protein>
    <submittedName>
        <fullName evidence="1">Uncharacterized protein</fullName>
    </submittedName>
</protein>
<reference evidence="1 2" key="1">
    <citation type="submission" date="2018-02" db="EMBL/GenBank/DDBJ databases">
        <title>The draft genome of Sphingobacterium gobiense H7.</title>
        <authorList>
            <person name="Li L."/>
            <person name="Liu L."/>
            <person name="Zhang X."/>
            <person name="Wang T."/>
            <person name="Liang L."/>
        </authorList>
    </citation>
    <scope>NUCLEOTIDE SEQUENCE [LARGE SCALE GENOMIC DNA]</scope>
    <source>
        <strain evidence="1 2">ACCC 05757</strain>
    </source>
</reference>
<name>A0A2S9JM46_9SPHI</name>
<proteinExistence type="predicted"/>
<evidence type="ECO:0000313" key="2">
    <source>
        <dbReference type="Proteomes" id="UP000238642"/>
    </source>
</evidence>
<dbReference type="EMBL" id="PVBS01000002">
    <property type="protein sequence ID" value="PRD54069.1"/>
    <property type="molecule type" value="Genomic_DNA"/>
</dbReference>
<comment type="caution">
    <text evidence="1">The sequence shown here is derived from an EMBL/GenBank/DDBJ whole genome shotgun (WGS) entry which is preliminary data.</text>
</comment>
<sequence length="131" mass="15152">MKSKQEIQLEAVNAILSGELLLEEAMAKYNVKDKRTMLAWIKKMIPLLRSLTSQTDSSTETLRGTASRRHHNNLDTHILQENTLLRKVISLQDKVSELEKTNMQLIRHRNLLLEKISLLESCFQINQKESP</sequence>
<keyword evidence="2" id="KW-1185">Reference proteome</keyword>
<dbReference type="Proteomes" id="UP000238642">
    <property type="component" value="Unassembled WGS sequence"/>
</dbReference>